<gene>
    <name evidence="7" type="ORF">HA72_0467</name>
    <name evidence="8" type="ORF">MsedA_0481</name>
    <name evidence="9" type="ORF">MsedB_0481</name>
    <name evidence="10" type="ORF">MsedC_0480</name>
    <name evidence="11" type="ORF">MsedD_0481</name>
    <name evidence="12" type="ORF">MsedE_0481</name>
</gene>
<feature type="transmembrane region" description="Helical" evidence="5">
    <location>
        <begin position="272"/>
        <end position="291"/>
    </location>
</feature>
<keyword evidence="3 5" id="KW-1133">Transmembrane helix</keyword>
<feature type="transmembrane region" description="Helical" evidence="5">
    <location>
        <begin position="249"/>
        <end position="266"/>
    </location>
</feature>
<dbReference type="InterPro" id="IPR020846">
    <property type="entry name" value="MFS_dom"/>
</dbReference>
<dbReference type="PATRIC" id="fig|43687.5.peg.480"/>
<feature type="transmembrane region" description="Helical" evidence="5">
    <location>
        <begin position="303"/>
        <end position="325"/>
    </location>
</feature>
<reference evidence="7 13" key="1">
    <citation type="journal article" date="2014" name="J. Bacteriol.">
        <title>Role of an Archaeal PitA Transporter in the Copper and Arsenic Resistance of Metallosphaera sedula, an Extreme Thermoacidophile.</title>
        <authorList>
            <person name="McCarthy S."/>
            <person name="Ai C."/>
            <person name="Wheaton G."/>
            <person name="Tevatia R."/>
            <person name="Eckrich V."/>
            <person name="Kelly R."/>
            <person name="Blum P."/>
        </authorList>
    </citation>
    <scope>NUCLEOTIDE SEQUENCE [LARGE SCALE GENOMIC DNA]</scope>
    <source>
        <strain evidence="7 13">CuR1</strain>
    </source>
</reference>
<feature type="transmembrane region" description="Helical" evidence="5">
    <location>
        <begin position="71"/>
        <end position="89"/>
    </location>
</feature>
<reference evidence="15 16" key="2">
    <citation type="journal article" date="2015" name="Genome Announc.">
        <title>Complete Genome Sequences of Evolved Arsenate-Resistant Metallosphaera sedula Strains.</title>
        <authorList>
            <person name="Ai C."/>
            <person name="McCarthy S."/>
            <person name="Schackwitz W."/>
            <person name="Martin J."/>
            <person name="Lipzen A."/>
            <person name="Blum P."/>
        </authorList>
    </citation>
    <scope>NUCLEOTIDE SEQUENCE [LARGE SCALE GENOMIC DNA]</scope>
    <source>
        <strain evidence="10 16">ARS120-1</strain>
        <strain evidence="11 15">ARS120-2</strain>
        <strain evidence="8 18">ARS50-1</strain>
        <strain evidence="9 17">ARS50-2</strain>
    </source>
</reference>
<name>A0A088E2Z2_9CREN</name>
<accession>A0A088E2Z2</accession>
<organism evidence="7 13">
    <name type="scientific">Metallosphaera sedula</name>
    <dbReference type="NCBI Taxonomy" id="43687"/>
    <lineage>
        <taxon>Archaea</taxon>
        <taxon>Thermoproteota</taxon>
        <taxon>Thermoprotei</taxon>
        <taxon>Sulfolobales</taxon>
        <taxon>Sulfolobaceae</taxon>
        <taxon>Metallosphaera</taxon>
    </lineage>
</organism>
<evidence type="ECO:0000313" key="14">
    <source>
        <dbReference type="Proteomes" id="UP000056255"/>
    </source>
</evidence>
<evidence type="ECO:0000313" key="11">
    <source>
        <dbReference type="EMBL" id="AKV80345.1"/>
    </source>
</evidence>
<reference evidence="12 14" key="3">
    <citation type="submission" date="2015-07" db="EMBL/GenBank/DDBJ databases">
        <title>Physiological, transcriptional responses and genome re-sequencing of acid resistant extremely thermoacidophilic Metallosphaera sedula SARC-M1.</title>
        <authorList>
            <person name="Ai C."/>
            <person name="McCarthy S."/>
            <person name="Eckrich V."/>
            <person name="Rudrappa D."/>
            <person name="Qiu G."/>
            <person name="Blum P."/>
        </authorList>
    </citation>
    <scope>NUCLEOTIDE SEQUENCE [LARGE SCALE GENOMIC DNA]</scope>
    <source>
        <strain evidence="12 14">SARC-M1</strain>
    </source>
</reference>
<evidence type="ECO:0000313" key="13">
    <source>
        <dbReference type="Proteomes" id="UP000029084"/>
    </source>
</evidence>
<feature type="transmembrane region" description="Helical" evidence="5">
    <location>
        <begin position="150"/>
        <end position="169"/>
    </location>
</feature>
<comment type="subcellular location">
    <subcellularLocation>
        <location evidence="1">Membrane</location>
        <topology evidence="1">Multi-pass membrane protein</topology>
    </subcellularLocation>
</comment>
<dbReference type="EMBL" id="CP008822">
    <property type="protein sequence ID" value="AIM26631.1"/>
    <property type="molecule type" value="Genomic_DNA"/>
</dbReference>
<dbReference type="Proteomes" id="UP000068832">
    <property type="component" value="Chromosome"/>
</dbReference>
<dbReference type="PANTHER" id="PTHR23508:SF10">
    <property type="entry name" value="CARBOXYLIC ACID TRANSPORTER PROTEIN HOMOLOG"/>
    <property type="match status" value="1"/>
</dbReference>
<dbReference type="Proteomes" id="UP000029084">
    <property type="component" value="Chromosome"/>
</dbReference>
<proteinExistence type="predicted"/>
<dbReference type="OrthoDB" id="117970at2157"/>
<dbReference type="GO" id="GO:0005886">
    <property type="term" value="C:plasma membrane"/>
    <property type="evidence" value="ECO:0007669"/>
    <property type="project" value="TreeGrafter"/>
</dbReference>
<evidence type="ECO:0000313" key="12">
    <source>
        <dbReference type="EMBL" id="AKV82590.1"/>
    </source>
</evidence>
<feature type="transmembrane region" description="Helical" evidence="5">
    <location>
        <begin position="123"/>
        <end position="144"/>
    </location>
</feature>
<keyword evidence="2 5" id="KW-0812">Transmembrane</keyword>
<evidence type="ECO:0000313" key="17">
    <source>
        <dbReference type="Proteomes" id="UP000062475"/>
    </source>
</evidence>
<dbReference type="EMBL" id="CP012175">
    <property type="protein sequence ID" value="AKV80345.1"/>
    <property type="molecule type" value="Genomic_DNA"/>
</dbReference>
<dbReference type="Proteomes" id="UP000062475">
    <property type="component" value="Chromosome"/>
</dbReference>
<dbReference type="EMBL" id="CP012174">
    <property type="protein sequence ID" value="AKV78100.1"/>
    <property type="molecule type" value="Genomic_DNA"/>
</dbReference>
<sequence length="359" mass="39095">MKRTLLALAMGGYTDGFDLLIIAGVLGEVLKVFKPTRLETGLLVSTSFLGSIVGAIILGLVCDIMGRRKSYLISLILFIIGALISATAQDYGSLVLGRLLVGLGIGGEIPSSTTLLTEISKKWVGLIFASWAIGALSATIIPFFVYPWRIALLLGAVPPLIAVALHRWIRESEVWLNSSRINNASKFTVNKASSIATLVTGLSQLVLTMVLASFAVYVPGYSMGTQLINWTLFAIGSVLTISALRRKHILFLSYLLIGVFLVTYSVTGLFSAIALVWFFSCLAFGFSFLYVGELRSATDRGTFNGFLFFMGRLGGAIGTFSYPLLRYELKEVLLMISLSLMVLSLIIPFLEETRIEKVE</sequence>
<feature type="transmembrane region" description="Helical" evidence="5">
    <location>
        <begin position="95"/>
        <end position="116"/>
    </location>
</feature>
<feature type="transmembrane region" description="Helical" evidence="5">
    <location>
        <begin position="227"/>
        <end position="244"/>
    </location>
</feature>
<evidence type="ECO:0000256" key="3">
    <source>
        <dbReference type="ARBA" id="ARBA00022989"/>
    </source>
</evidence>
<dbReference type="InterPro" id="IPR005828">
    <property type="entry name" value="MFS_sugar_transport-like"/>
</dbReference>
<keyword evidence="4 5" id="KW-0472">Membrane</keyword>
<dbReference type="SUPFAM" id="SSF103473">
    <property type="entry name" value="MFS general substrate transporter"/>
    <property type="match status" value="1"/>
</dbReference>
<dbReference type="Proteomes" id="UP000062398">
    <property type="component" value="Chromosome"/>
</dbReference>
<evidence type="ECO:0000256" key="5">
    <source>
        <dbReference type="SAM" id="Phobius"/>
    </source>
</evidence>
<feature type="transmembrane region" description="Helical" evidence="5">
    <location>
        <begin position="195"/>
        <end position="215"/>
    </location>
</feature>
<feature type="domain" description="Major facilitator superfamily (MFS) profile" evidence="6">
    <location>
        <begin position="4"/>
        <end position="354"/>
    </location>
</feature>
<dbReference type="InterPro" id="IPR036259">
    <property type="entry name" value="MFS_trans_sf"/>
</dbReference>
<dbReference type="AlphaFoldDB" id="A0A088E2Z2"/>
<feature type="transmembrane region" description="Helical" evidence="5">
    <location>
        <begin position="40"/>
        <end position="62"/>
    </location>
</feature>
<evidence type="ECO:0000313" key="16">
    <source>
        <dbReference type="Proteomes" id="UP000062398"/>
    </source>
</evidence>
<evidence type="ECO:0000259" key="6">
    <source>
        <dbReference type="PROSITE" id="PS50850"/>
    </source>
</evidence>
<dbReference type="Pfam" id="PF00083">
    <property type="entry name" value="Sugar_tr"/>
    <property type="match status" value="1"/>
</dbReference>
<dbReference type="EMBL" id="CP012173">
    <property type="protein sequence ID" value="AKV75851.1"/>
    <property type="molecule type" value="Genomic_DNA"/>
</dbReference>
<dbReference type="GO" id="GO:0046943">
    <property type="term" value="F:carboxylic acid transmembrane transporter activity"/>
    <property type="evidence" value="ECO:0007669"/>
    <property type="project" value="TreeGrafter"/>
</dbReference>
<dbReference type="PANTHER" id="PTHR23508">
    <property type="entry name" value="CARBOXYLIC ACID TRANSPORTER PROTEIN HOMOLOG"/>
    <property type="match status" value="1"/>
</dbReference>
<dbReference type="GeneID" id="91754916"/>
<evidence type="ECO:0000313" key="15">
    <source>
        <dbReference type="Proteomes" id="UP000061362"/>
    </source>
</evidence>
<dbReference type="Gene3D" id="1.20.1250.20">
    <property type="entry name" value="MFS general substrate transporter like domains"/>
    <property type="match status" value="2"/>
</dbReference>
<dbReference type="RefSeq" id="WP_012020432.1">
    <property type="nucleotide sequence ID" value="NZ_AP019770.1"/>
</dbReference>
<dbReference type="PROSITE" id="PS50850">
    <property type="entry name" value="MFS"/>
    <property type="match status" value="1"/>
</dbReference>
<evidence type="ECO:0000256" key="4">
    <source>
        <dbReference type="ARBA" id="ARBA00023136"/>
    </source>
</evidence>
<evidence type="ECO:0000313" key="9">
    <source>
        <dbReference type="EMBL" id="AKV75851.1"/>
    </source>
</evidence>
<evidence type="ECO:0000313" key="7">
    <source>
        <dbReference type="EMBL" id="AIM26631.1"/>
    </source>
</evidence>
<dbReference type="EMBL" id="CP012176">
    <property type="protein sequence ID" value="AKV82590.1"/>
    <property type="molecule type" value="Genomic_DNA"/>
</dbReference>
<dbReference type="EMBL" id="CP012172">
    <property type="protein sequence ID" value="AKV73610.1"/>
    <property type="molecule type" value="Genomic_DNA"/>
</dbReference>
<protein>
    <submittedName>
        <fullName evidence="7">Major facilitator superfamily MFS_1</fullName>
    </submittedName>
</protein>
<dbReference type="Proteomes" id="UP000061362">
    <property type="component" value="Chromosome"/>
</dbReference>
<evidence type="ECO:0000313" key="18">
    <source>
        <dbReference type="Proteomes" id="UP000068832"/>
    </source>
</evidence>
<feature type="transmembrane region" description="Helical" evidence="5">
    <location>
        <begin position="331"/>
        <end position="350"/>
    </location>
</feature>
<evidence type="ECO:0000313" key="8">
    <source>
        <dbReference type="EMBL" id="AKV73610.1"/>
    </source>
</evidence>
<evidence type="ECO:0000256" key="2">
    <source>
        <dbReference type="ARBA" id="ARBA00022692"/>
    </source>
</evidence>
<dbReference type="Proteomes" id="UP000056255">
    <property type="component" value="Chromosome"/>
</dbReference>
<evidence type="ECO:0000313" key="10">
    <source>
        <dbReference type="EMBL" id="AKV78100.1"/>
    </source>
</evidence>
<evidence type="ECO:0000256" key="1">
    <source>
        <dbReference type="ARBA" id="ARBA00004141"/>
    </source>
</evidence>